<evidence type="ECO:0000313" key="6">
    <source>
        <dbReference type="Proteomes" id="UP000193560"/>
    </source>
</evidence>
<dbReference type="OrthoDB" id="446293at2759"/>
<dbReference type="PANTHER" id="PTHR47174:SF3">
    <property type="entry name" value="BRIDGING INTEGRATOR 3"/>
    <property type="match status" value="1"/>
</dbReference>
<dbReference type="InterPro" id="IPR046982">
    <property type="entry name" value="BIN3/RVS161-like"/>
</dbReference>
<dbReference type="SUPFAM" id="SSF103657">
    <property type="entry name" value="BAR/IMD domain-like"/>
    <property type="match status" value="1"/>
</dbReference>
<feature type="domain" description="BAR" evidence="4">
    <location>
        <begin position="18"/>
        <end position="254"/>
    </location>
</feature>
<evidence type="ECO:0000259" key="4">
    <source>
        <dbReference type="PROSITE" id="PS51021"/>
    </source>
</evidence>
<dbReference type="GO" id="GO:0031097">
    <property type="term" value="C:medial cortex"/>
    <property type="evidence" value="ECO:0007669"/>
    <property type="project" value="TreeGrafter"/>
</dbReference>
<dbReference type="GO" id="GO:0015629">
    <property type="term" value="C:actin cytoskeleton"/>
    <property type="evidence" value="ECO:0007669"/>
    <property type="project" value="TreeGrafter"/>
</dbReference>
<dbReference type="Proteomes" id="UP000193560">
    <property type="component" value="Unassembled WGS sequence"/>
</dbReference>
<organism evidence="5 6">
    <name type="scientific">Absidia repens</name>
    <dbReference type="NCBI Taxonomy" id="90262"/>
    <lineage>
        <taxon>Eukaryota</taxon>
        <taxon>Fungi</taxon>
        <taxon>Fungi incertae sedis</taxon>
        <taxon>Mucoromycota</taxon>
        <taxon>Mucoromycotina</taxon>
        <taxon>Mucoromycetes</taxon>
        <taxon>Mucorales</taxon>
        <taxon>Cunninghamellaceae</taxon>
        <taxon>Absidia</taxon>
    </lineage>
</organism>
<sequence>MSFLTGFKKNLNRAGQSIMQKTGMSDKTMDAEFAEEYERFKILEQKMDGLSQEAKGYQNAMRALVAAQLRIVETMAQFFDDVTPATPAFQAYQRVIQQMDTRMKSDMDDAYRITVVEPLARYCAYFPEVNEAIKRRQKKLLDYDNHRVKVRKLVERPSEDPQKLPMAEKEANLAREMYENINTVLINDLPKLVALRVPFVDPSFEAMVKSQLLIGQIGYDQMMVSPPPPPSPNGDGRLDSILQQMRDLTICGNV</sequence>
<evidence type="ECO:0000313" key="5">
    <source>
        <dbReference type="EMBL" id="ORZ11434.1"/>
    </source>
</evidence>
<keyword evidence="2" id="KW-0963">Cytoplasm</keyword>
<gene>
    <name evidence="5" type="ORF">BCR42DRAFT_379795</name>
</gene>
<keyword evidence="3" id="KW-0206">Cytoskeleton</keyword>
<dbReference type="STRING" id="90262.A0A1X2I848"/>
<dbReference type="PANTHER" id="PTHR47174">
    <property type="entry name" value="BRIDGING INTEGRATOR 3"/>
    <property type="match status" value="1"/>
</dbReference>
<dbReference type="Gene3D" id="1.20.1270.60">
    <property type="entry name" value="Arfaptin homology (AH) domain/BAR domain"/>
    <property type="match status" value="1"/>
</dbReference>
<protein>
    <recommendedName>
        <fullName evidence="4">BAR domain-containing protein</fullName>
    </recommendedName>
</protein>
<dbReference type="GO" id="GO:0097320">
    <property type="term" value="P:plasma membrane tubulation"/>
    <property type="evidence" value="ECO:0007669"/>
    <property type="project" value="TreeGrafter"/>
</dbReference>
<dbReference type="EMBL" id="MCGE01000021">
    <property type="protein sequence ID" value="ORZ11434.1"/>
    <property type="molecule type" value="Genomic_DNA"/>
</dbReference>
<dbReference type="SMART" id="SM00721">
    <property type="entry name" value="BAR"/>
    <property type="match status" value="1"/>
</dbReference>
<dbReference type="GO" id="GO:0051666">
    <property type="term" value="P:actin cortical patch localization"/>
    <property type="evidence" value="ECO:0007669"/>
    <property type="project" value="InterPro"/>
</dbReference>
<reference evidence="5 6" key="1">
    <citation type="submission" date="2016-07" db="EMBL/GenBank/DDBJ databases">
        <title>Pervasive Adenine N6-methylation of Active Genes in Fungi.</title>
        <authorList>
            <consortium name="DOE Joint Genome Institute"/>
            <person name="Mondo S.J."/>
            <person name="Dannebaum R.O."/>
            <person name="Kuo R.C."/>
            <person name="Labutti K."/>
            <person name="Haridas S."/>
            <person name="Kuo A."/>
            <person name="Salamov A."/>
            <person name="Ahrendt S.R."/>
            <person name="Lipzen A."/>
            <person name="Sullivan W."/>
            <person name="Andreopoulos W.B."/>
            <person name="Clum A."/>
            <person name="Lindquist E."/>
            <person name="Daum C."/>
            <person name="Ramamoorthy G.K."/>
            <person name="Gryganskyi A."/>
            <person name="Culley D."/>
            <person name="Magnuson J.K."/>
            <person name="James T.Y."/>
            <person name="O'Malley M.A."/>
            <person name="Stajich J.E."/>
            <person name="Spatafora J.W."/>
            <person name="Visel A."/>
            <person name="Grigoriev I.V."/>
        </authorList>
    </citation>
    <scope>NUCLEOTIDE SEQUENCE [LARGE SCALE GENOMIC DNA]</scope>
    <source>
        <strain evidence="5 6">NRRL 1336</strain>
    </source>
</reference>
<evidence type="ECO:0000256" key="1">
    <source>
        <dbReference type="ARBA" id="ARBA00004245"/>
    </source>
</evidence>
<dbReference type="GO" id="GO:0008289">
    <property type="term" value="F:lipid binding"/>
    <property type="evidence" value="ECO:0007669"/>
    <property type="project" value="TreeGrafter"/>
</dbReference>
<comment type="caution">
    <text evidence="5">The sequence shown here is derived from an EMBL/GenBank/DDBJ whole genome shotgun (WGS) entry which is preliminary data.</text>
</comment>
<evidence type="ECO:0000256" key="3">
    <source>
        <dbReference type="ARBA" id="ARBA00023212"/>
    </source>
</evidence>
<dbReference type="PROSITE" id="PS51021">
    <property type="entry name" value="BAR"/>
    <property type="match status" value="1"/>
</dbReference>
<dbReference type="AlphaFoldDB" id="A0A1X2I848"/>
<evidence type="ECO:0000256" key="2">
    <source>
        <dbReference type="ARBA" id="ARBA00022490"/>
    </source>
</evidence>
<dbReference type="InterPro" id="IPR027267">
    <property type="entry name" value="AH/BAR_dom_sf"/>
</dbReference>
<proteinExistence type="predicted"/>
<dbReference type="GO" id="GO:1990528">
    <property type="term" value="C:Rvs161p-Rvs167p complex"/>
    <property type="evidence" value="ECO:0007669"/>
    <property type="project" value="TreeGrafter"/>
</dbReference>
<dbReference type="GO" id="GO:0006897">
    <property type="term" value="P:endocytosis"/>
    <property type="evidence" value="ECO:0007669"/>
    <property type="project" value="InterPro"/>
</dbReference>
<keyword evidence="6" id="KW-1185">Reference proteome</keyword>
<comment type="subcellular location">
    <subcellularLocation>
        <location evidence="1">Cytoplasm</location>
        <location evidence="1">Cytoskeleton</location>
    </subcellularLocation>
</comment>
<dbReference type="Pfam" id="PF03114">
    <property type="entry name" value="BAR"/>
    <property type="match status" value="1"/>
</dbReference>
<name>A0A1X2I848_9FUNG</name>
<dbReference type="InterPro" id="IPR004148">
    <property type="entry name" value="BAR_dom"/>
</dbReference>
<accession>A0A1X2I848</accession>
<dbReference type="GO" id="GO:0043332">
    <property type="term" value="C:mating projection tip"/>
    <property type="evidence" value="ECO:0007669"/>
    <property type="project" value="TreeGrafter"/>
</dbReference>